<dbReference type="EMBL" id="ML002680">
    <property type="protein sequence ID" value="RKP36292.1"/>
    <property type="molecule type" value="Genomic_DNA"/>
</dbReference>
<proteinExistence type="predicted"/>
<dbReference type="CDD" id="cd00086">
    <property type="entry name" value="homeodomain"/>
    <property type="match status" value="1"/>
</dbReference>
<feature type="compositionally biased region" description="Polar residues" evidence="3">
    <location>
        <begin position="484"/>
        <end position="503"/>
    </location>
</feature>
<feature type="region of interest" description="Disordered" evidence="3">
    <location>
        <begin position="460"/>
        <end position="514"/>
    </location>
</feature>
<name>A0A4P9ZU34_9FUNG</name>
<dbReference type="GO" id="GO:0005634">
    <property type="term" value="C:nucleus"/>
    <property type="evidence" value="ECO:0007669"/>
    <property type="project" value="UniProtKB-SubCell"/>
</dbReference>
<accession>A0A4P9ZU34</accession>
<dbReference type="SUPFAM" id="SSF46689">
    <property type="entry name" value="Homeodomain-like"/>
    <property type="match status" value="1"/>
</dbReference>
<dbReference type="Gene3D" id="1.10.10.60">
    <property type="entry name" value="Homeodomain-like"/>
    <property type="match status" value="1"/>
</dbReference>
<dbReference type="InterPro" id="IPR001356">
    <property type="entry name" value="HD"/>
</dbReference>
<comment type="subcellular location">
    <subcellularLocation>
        <location evidence="1 2">Nucleus</location>
    </subcellularLocation>
</comment>
<feature type="compositionally biased region" description="Polar residues" evidence="3">
    <location>
        <begin position="611"/>
        <end position="621"/>
    </location>
</feature>
<keyword evidence="1 2" id="KW-0539">Nucleus</keyword>
<evidence type="ECO:0000313" key="6">
    <source>
        <dbReference type="Proteomes" id="UP000268162"/>
    </source>
</evidence>
<reference evidence="6" key="1">
    <citation type="journal article" date="2018" name="Nat. Microbiol.">
        <title>Leveraging single-cell genomics to expand the fungal tree of life.</title>
        <authorList>
            <person name="Ahrendt S.R."/>
            <person name="Quandt C.A."/>
            <person name="Ciobanu D."/>
            <person name="Clum A."/>
            <person name="Salamov A."/>
            <person name="Andreopoulos B."/>
            <person name="Cheng J.F."/>
            <person name="Woyke T."/>
            <person name="Pelin A."/>
            <person name="Henrissat B."/>
            <person name="Reynolds N.K."/>
            <person name="Benny G.L."/>
            <person name="Smith M.E."/>
            <person name="James T.Y."/>
            <person name="Grigoriev I.V."/>
        </authorList>
    </citation>
    <scope>NUCLEOTIDE SEQUENCE [LARGE SCALE GENOMIC DNA]</scope>
    <source>
        <strain evidence="6">RSA 468</strain>
    </source>
</reference>
<keyword evidence="1 2" id="KW-0371">Homeobox</keyword>
<feature type="compositionally biased region" description="Low complexity" evidence="3">
    <location>
        <begin position="622"/>
        <end position="633"/>
    </location>
</feature>
<organism evidence="5 6">
    <name type="scientific">Dimargaris cristalligena</name>
    <dbReference type="NCBI Taxonomy" id="215637"/>
    <lineage>
        <taxon>Eukaryota</taxon>
        <taxon>Fungi</taxon>
        <taxon>Fungi incertae sedis</taxon>
        <taxon>Zoopagomycota</taxon>
        <taxon>Kickxellomycotina</taxon>
        <taxon>Dimargaritomycetes</taxon>
        <taxon>Dimargaritales</taxon>
        <taxon>Dimargaritaceae</taxon>
        <taxon>Dimargaris</taxon>
    </lineage>
</organism>
<evidence type="ECO:0000313" key="5">
    <source>
        <dbReference type="EMBL" id="RKP36292.1"/>
    </source>
</evidence>
<evidence type="ECO:0000256" key="3">
    <source>
        <dbReference type="SAM" id="MobiDB-lite"/>
    </source>
</evidence>
<dbReference type="InterPro" id="IPR009057">
    <property type="entry name" value="Homeodomain-like_sf"/>
</dbReference>
<feature type="domain" description="Homeobox" evidence="4">
    <location>
        <begin position="14"/>
        <end position="74"/>
    </location>
</feature>
<protein>
    <recommendedName>
        <fullName evidence="4">Homeobox domain-containing protein</fullName>
    </recommendedName>
</protein>
<evidence type="ECO:0000259" key="4">
    <source>
        <dbReference type="PROSITE" id="PS50071"/>
    </source>
</evidence>
<evidence type="ECO:0000256" key="2">
    <source>
        <dbReference type="RuleBase" id="RU000682"/>
    </source>
</evidence>
<feature type="DNA-binding region" description="Homeobox" evidence="1">
    <location>
        <begin position="16"/>
        <end position="75"/>
    </location>
</feature>
<feature type="region of interest" description="Disordered" evidence="3">
    <location>
        <begin position="611"/>
        <end position="640"/>
    </location>
</feature>
<dbReference type="Proteomes" id="UP000268162">
    <property type="component" value="Unassembled WGS sequence"/>
</dbReference>
<dbReference type="SMART" id="SM00389">
    <property type="entry name" value="HOX"/>
    <property type="match status" value="1"/>
</dbReference>
<dbReference type="Pfam" id="PF00046">
    <property type="entry name" value="Homeodomain"/>
    <property type="match status" value="1"/>
</dbReference>
<feature type="region of interest" description="Disordered" evidence="3">
    <location>
        <begin position="179"/>
        <end position="203"/>
    </location>
</feature>
<dbReference type="AlphaFoldDB" id="A0A4P9ZU34"/>
<gene>
    <name evidence="5" type="ORF">BJ085DRAFT_36817</name>
</gene>
<keyword evidence="1 2" id="KW-0238">DNA-binding</keyword>
<dbReference type="GO" id="GO:0003677">
    <property type="term" value="F:DNA binding"/>
    <property type="evidence" value="ECO:0007669"/>
    <property type="project" value="UniProtKB-UniRule"/>
</dbReference>
<dbReference type="STRING" id="215637.A0A4P9ZU34"/>
<keyword evidence="6" id="KW-1185">Reference proteome</keyword>
<sequence length="649" mass="70397">MPRARPNSENRATRRVTVRTPRFVGTDLEYMNQKFREQECPSRQQREEMAEYTSTSEHKVKIWFQNRRQGLKRRVRGQRTSQACLASTMANPNTTTNPHTTPTTSAYLPRTALIPNMAPPLQIDSQALQLGIPTGLSSPQVPHPHHSLAMNPFNLYHGVFPTPPSYSNQATLSFPIPVSPATSPQGHPHGHPRVPVWSGGRPSTAPLTPTYPPTAQSNPIIDENMPSRVHSQPLTPTSAPSSGGLFPGSRPTVFAAQGLVLGTWTHRQSREVSLWYRVLEATGEIEWVISNRLEQTIYRILFAWSDLVDLIQCPQNLPNVQLCIAFSSPPRVFSCSLAQPAGSLTPAWARVYPPEMGNFAPGLLTRLVMNCDSVDWQAACDQLQNTTLNRRPELSLTGNDPHFLPASGLLNTTQREENHPSGGSSLAGGPFDTMGYLTTARTDAPHQPYLVEHNPEVLNHHHPELGHLNAGLTAGPSFRAGTGSPLSNPSTQNSPSATSNHYGQPTFDGNRATADHLPTINGHYANVYYIESDSASSGLPSDPLFHLATATADGRAYTPHSFSKLLESLPAFLNSPGSTGIAVPPPPLNNTNSGAHSLGFSMLSISPNMASGLTSTRNNPGSSSFTSPTEPTFNGSFSDETMRHIISGV</sequence>
<dbReference type="PROSITE" id="PS50071">
    <property type="entry name" value="HOMEOBOX_2"/>
    <property type="match status" value="1"/>
</dbReference>
<evidence type="ECO:0000256" key="1">
    <source>
        <dbReference type="PROSITE-ProRule" id="PRU00108"/>
    </source>
</evidence>